<evidence type="ECO:0000313" key="2">
    <source>
        <dbReference type="Proteomes" id="UP001230035"/>
    </source>
</evidence>
<keyword evidence="2" id="KW-1185">Reference proteome</keyword>
<gene>
    <name evidence="1" type="ORF">QHT84_02860</name>
</gene>
<reference evidence="1 2" key="1">
    <citation type="submission" date="2023-05" db="EMBL/GenBank/DDBJ databases">
        <title>Flavobacterium sedimenti sp. nov., isolated from the sediment.</title>
        <authorList>
            <person name="Wu N."/>
        </authorList>
    </citation>
    <scope>NUCLEOTIDE SEQUENCE [LARGE SCALE GENOMIC DNA]</scope>
    <source>
        <strain evidence="1 2">YZ-48</strain>
    </source>
</reference>
<protein>
    <submittedName>
        <fullName evidence="1">Uncharacterized protein</fullName>
    </submittedName>
</protein>
<organism evidence="1 2">
    <name type="scientific">Flavobacterium sedimenticola</name>
    <dbReference type="NCBI Taxonomy" id="3043286"/>
    <lineage>
        <taxon>Bacteria</taxon>
        <taxon>Pseudomonadati</taxon>
        <taxon>Bacteroidota</taxon>
        <taxon>Flavobacteriia</taxon>
        <taxon>Flavobacteriales</taxon>
        <taxon>Flavobacteriaceae</taxon>
        <taxon>Flavobacterium</taxon>
    </lineage>
</organism>
<dbReference type="RefSeq" id="WP_283238029.1">
    <property type="nucleotide sequence ID" value="NZ_JASGBP010000001.1"/>
</dbReference>
<accession>A0ABT6XMZ7</accession>
<dbReference type="Proteomes" id="UP001230035">
    <property type="component" value="Unassembled WGS sequence"/>
</dbReference>
<comment type="caution">
    <text evidence="1">The sequence shown here is derived from an EMBL/GenBank/DDBJ whole genome shotgun (WGS) entry which is preliminary data.</text>
</comment>
<proteinExistence type="predicted"/>
<dbReference type="EMBL" id="JASGBP010000001">
    <property type="protein sequence ID" value="MDI9256350.1"/>
    <property type="molecule type" value="Genomic_DNA"/>
</dbReference>
<name>A0ABT6XMZ7_9FLAO</name>
<sequence length="245" mass="28661">MEISQVSILDSSVETKTKLTNDIIRILQVREKNESMAKDWLLYLTTTQKFKNLRPGEVYEAFRLAMSRELKRSDGSDFNLLPELSINTTSDVLCQYIEYKKSNPEYSEAKQKLLTYNEVQGPTDEEKAQIRDNFLKAVFDDITQREHSNDAWLLYDDLKDKLPQDDQQKKNLYKQQEHIYITELKQDVAKNEGRRSFKDTLDSAKENIAKGKHLGVVVNRCKSIMVSNYLKHFKTDFEKFKEAIS</sequence>
<evidence type="ECO:0000313" key="1">
    <source>
        <dbReference type="EMBL" id="MDI9256350.1"/>
    </source>
</evidence>